<dbReference type="EMBL" id="LR796153">
    <property type="protein sequence ID" value="CAB4121732.1"/>
    <property type="molecule type" value="Genomic_DNA"/>
</dbReference>
<accession>A0A6J5KKW0</accession>
<proteinExistence type="predicted"/>
<gene>
    <name evidence="1" type="ORF">UFOVP25_12</name>
</gene>
<sequence>MNKQQLFKLLKAARFFPKYAPGVAQFYHKMNEWDGRKTIEFNDDDNRQIKEGVNKLIEDLKRFK</sequence>
<protein>
    <submittedName>
        <fullName evidence="1">Uncharacterized protein</fullName>
    </submittedName>
</protein>
<reference evidence="1" key="1">
    <citation type="submission" date="2020-04" db="EMBL/GenBank/DDBJ databases">
        <authorList>
            <person name="Chiriac C."/>
            <person name="Salcher M."/>
            <person name="Ghai R."/>
            <person name="Kavagutti S V."/>
        </authorList>
    </citation>
    <scope>NUCLEOTIDE SEQUENCE</scope>
</reference>
<name>A0A6J5KKW0_9CAUD</name>
<evidence type="ECO:0000313" key="1">
    <source>
        <dbReference type="EMBL" id="CAB4121732.1"/>
    </source>
</evidence>
<organism evidence="1">
    <name type="scientific">uncultured Caudovirales phage</name>
    <dbReference type="NCBI Taxonomy" id="2100421"/>
    <lineage>
        <taxon>Viruses</taxon>
        <taxon>Duplodnaviria</taxon>
        <taxon>Heunggongvirae</taxon>
        <taxon>Uroviricota</taxon>
        <taxon>Caudoviricetes</taxon>
        <taxon>Peduoviridae</taxon>
        <taxon>Maltschvirus</taxon>
        <taxon>Maltschvirus maltsch</taxon>
    </lineage>
</organism>